<protein>
    <submittedName>
        <fullName evidence="2">Uncharacterized protein</fullName>
    </submittedName>
</protein>
<dbReference type="OrthoDB" id="562406at2759"/>
<organism evidence="2 3">
    <name type="scientific">Volvox reticuliferus</name>
    <dbReference type="NCBI Taxonomy" id="1737510"/>
    <lineage>
        <taxon>Eukaryota</taxon>
        <taxon>Viridiplantae</taxon>
        <taxon>Chlorophyta</taxon>
        <taxon>core chlorophytes</taxon>
        <taxon>Chlorophyceae</taxon>
        <taxon>CS clade</taxon>
        <taxon>Chlamydomonadales</taxon>
        <taxon>Volvocaceae</taxon>
        <taxon>Volvox</taxon>
    </lineage>
</organism>
<keyword evidence="3" id="KW-1185">Reference proteome</keyword>
<evidence type="ECO:0000256" key="1">
    <source>
        <dbReference type="SAM" id="MobiDB-lite"/>
    </source>
</evidence>
<accession>A0A8J4CLM0</accession>
<evidence type="ECO:0000313" key="3">
    <source>
        <dbReference type="Proteomes" id="UP000747110"/>
    </source>
</evidence>
<feature type="compositionally biased region" description="Low complexity" evidence="1">
    <location>
        <begin position="1"/>
        <end position="16"/>
    </location>
</feature>
<sequence>MPPTNPSTSSPAITTPSLPPPPSSPPPPSPPPPSPPPLLNNPPEYPGFPPYPNYPPYWPKPPPQQKASKSTFGMVCVPVKHVLKLDQPIYTSCGSTLIMTFIDTLPLVR</sequence>
<dbReference type="EMBL" id="BNCP01000028">
    <property type="protein sequence ID" value="GIL84103.1"/>
    <property type="molecule type" value="Genomic_DNA"/>
</dbReference>
<proteinExistence type="predicted"/>
<dbReference type="AlphaFoldDB" id="A0A8J4CLM0"/>
<feature type="region of interest" description="Disordered" evidence="1">
    <location>
        <begin position="1"/>
        <end position="47"/>
    </location>
</feature>
<feature type="compositionally biased region" description="Pro residues" evidence="1">
    <location>
        <begin position="17"/>
        <end position="47"/>
    </location>
</feature>
<dbReference type="Proteomes" id="UP000747110">
    <property type="component" value="Unassembled WGS sequence"/>
</dbReference>
<reference evidence="2" key="1">
    <citation type="journal article" date="2021" name="Proc. Natl. Acad. Sci. U.S.A.">
        <title>Three genomes in the algal genus Volvox reveal the fate of a haploid sex-determining region after a transition to homothallism.</title>
        <authorList>
            <person name="Yamamoto K."/>
            <person name="Hamaji T."/>
            <person name="Kawai-Toyooka H."/>
            <person name="Matsuzaki R."/>
            <person name="Takahashi F."/>
            <person name="Nishimura Y."/>
            <person name="Kawachi M."/>
            <person name="Noguchi H."/>
            <person name="Minakuchi Y."/>
            <person name="Umen J.G."/>
            <person name="Toyoda A."/>
            <person name="Nozaki H."/>
        </authorList>
    </citation>
    <scope>NUCLEOTIDE SEQUENCE</scope>
    <source>
        <strain evidence="2">NIES-3786</strain>
    </source>
</reference>
<evidence type="ECO:0000313" key="2">
    <source>
        <dbReference type="EMBL" id="GIL84103.1"/>
    </source>
</evidence>
<gene>
    <name evidence="2" type="ORF">Vretifemale_12798</name>
</gene>
<name>A0A8J4CLM0_9CHLO</name>
<comment type="caution">
    <text evidence="2">The sequence shown here is derived from an EMBL/GenBank/DDBJ whole genome shotgun (WGS) entry which is preliminary data.</text>
</comment>